<dbReference type="Gene3D" id="1.20.1440.120">
    <property type="entry name" value="Recombination protein O, C-terminal domain"/>
    <property type="match status" value="1"/>
</dbReference>
<keyword evidence="3 7" id="KW-0227">DNA damage</keyword>
<evidence type="ECO:0000313" key="10">
    <source>
        <dbReference type="Proteomes" id="UP000245870"/>
    </source>
</evidence>
<dbReference type="SUPFAM" id="SSF57863">
    <property type="entry name" value="ArfGap/RecO-like zinc finger"/>
    <property type="match status" value="1"/>
</dbReference>
<proteinExistence type="inferred from homology"/>
<dbReference type="InterPro" id="IPR022572">
    <property type="entry name" value="DNA_rep/recomb_RecO_N"/>
</dbReference>
<gene>
    <name evidence="7" type="primary">recO</name>
    <name evidence="9" type="ORF">C7379_10820</name>
</gene>
<evidence type="ECO:0000313" key="9">
    <source>
        <dbReference type="EMBL" id="PVX54794.1"/>
    </source>
</evidence>
<evidence type="ECO:0000256" key="6">
    <source>
        <dbReference type="ARBA" id="ARBA00033409"/>
    </source>
</evidence>
<dbReference type="HAMAP" id="MF_00201">
    <property type="entry name" value="RecO"/>
    <property type="match status" value="1"/>
</dbReference>
<evidence type="ECO:0000256" key="2">
    <source>
        <dbReference type="ARBA" id="ARBA00021310"/>
    </source>
</evidence>
<evidence type="ECO:0000256" key="3">
    <source>
        <dbReference type="ARBA" id="ARBA00022763"/>
    </source>
</evidence>
<keyword evidence="5 7" id="KW-0234">DNA repair</keyword>
<dbReference type="Proteomes" id="UP000245870">
    <property type="component" value="Unassembled WGS sequence"/>
</dbReference>
<evidence type="ECO:0000256" key="5">
    <source>
        <dbReference type="ARBA" id="ARBA00023204"/>
    </source>
</evidence>
<comment type="caution">
    <text evidence="9">The sequence shown here is derived from an EMBL/GenBank/DDBJ whole genome shotgun (WGS) entry which is preliminary data.</text>
</comment>
<comment type="function">
    <text evidence="7">Involved in DNA repair and RecF pathway recombination.</text>
</comment>
<reference evidence="9 10" key="1">
    <citation type="submission" date="2018-05" db="EMBL/GenBank/DDBJ databases">
        <title>Genomic Encyclopedia of Type Strains, Phase IV (KMG-IV): sequencing the most valuable type-strain genomes for metagenomic binning, comparative biology and taxonomic classification.</title>
        <authorList>
            <person name="Goeker M."/>
        </authorList>
    </citation>
    <scope>NUCLEOTIDE SEQUENCE [LARGE SCALE GENOMIC DNA]</scope>
    <source>
        <strain evidence="9 10">DSM 100333</strain>
    </source>
</reference>
<dbReference type="EMBL" id="QENY01000008">
    <property type="protein sequence ID" value="PVX54794.1"/>
    <property type="molecule type" value="Genomic_DNA"/>
</dbReference>
<dbReference type="InterPro" id="IPR037278">
    <property type="entry name" value="ARFGAP/RecO"/>
</dbReference>
<evidence type="ECO:0000256" key="1">
    <source>
        <dbReference type="ARBA" id="ARBA00007452"/>
    </source>
</evidence>
<feature type="domain" description="DNA replication/recombination mediator RecO N-terminal" evidence="8">
    <location>
        <begin position="1"/>
        <end position="81"/>
    </location>
</feature>
<dbReference type="GO" id="GO:0006310">
    <property type="term" value="P:DNA recombination"/>
    <property type="evidence" value="ECO:0007669"/>
    <property type="project" value="UniProtKB-UniRule"/>
</dbReference>
<keyword evidence="10" id="KW-1185">Reference proteome</keyword>
<keyword evidence="4 7" id="KW-0233">DNA recombination</keyword>
<name>A0A2U0UAY8_9BACT</name>
<dbReference type="PANTHER" id="PTHR33991:SF1">
    <property type="entry name" value="DNA REPAIR PROTEIN RECO"/>
    <property type="match status" value="1"/>
</dbReference>
<organism evidence="9 10">
    <name type="scientific">Hallella colorans</name>
    <dbReference type="NCBI Taxonomy" id="1703337"/>
    <lineage>
        <taxon>Bacteria</taxon>
        <taxon>Pseudomonadati</taxon>
        <taxon>Bacteroidota</taxon>
        <taxon>Bacteroidia</taxon>
        <taxon>Bacteroidales</taxon>
        <taxon>Prevotellaceae</taxon>
        <taxon>Hallella</taxon>
    </lineage>
</organism>
<protein>
    <recommendedName>
        <fullName evidence="2 7">DNA repair protein RecO</fullName>
    </recommendedName>
    <alternativeName>
        <fullName evidence="6 7">Recombination protein O</fullName>
    </alternativeName>
</protein>
<evidence type="ECO:0000256" key="4">
    <source>
        <dbReference type="ARBA" id="ARBA00023172"/>
    </source>
</evidence>
<dbReference type="RefSeq" id="WP_116616349.1">
    <property type="nucleotide sequence ID" value="NZ_CAMQYP010000019.1"/>
</dbReference>
<dbReference type="OrthoDB" id="9789152at2"/>
<accession>A0A2U0UAY8</accession>
<dbReference type="Gene3D" id="2.40.50.140">
    <property type="entry name" value="Nucleic acid-binding proteins"/>
    <property type="match status" value="1"/>
</dbReference>
<dbReference type="InterPro" id="IPR012340">
    <property type="entry name" value="NA-bd_OB-fold"/>
</dbReference>
<dbReference type="InterPro" id="IPR042242">
    <property type="entry name" value="RecO_C"/>
</dbReference>
<sequence length="241" mass="28321">MEVKTRAIVLHALKYGDSQMIVDLLTRERGRMSFICHIPKTGKGKLRKQFFQPLTLLYIVYTERPNRNLQRFSDIRLTRPYTSIPFDAYKLAIALFVAEFLTHATRNEQRNESLFDYVESSLAWLDNVTSPFSNFHLVFMMHLTRFVGFFPNLSNDAPGMWFDLRNGAFSLVKPPHPDFVRPSEASMIGLLMRMNFDNMRLFRMTQAQRARCVEIILHFYRLHVPYFPELKSLDVLRALFA</sequence>
<evidence type="ECO:0000259" key="8">
    <source>
        <dbReference type="Pfam" id="PF11967"/>
    </source>
</evidence>
<dbReference type="Pfam" id="PF02565">
    <property type="entry name" value="RecO_C"/>
    <property type="match status" value="1"/>
</dbReference>
<dbReference type="InterPro" id="IPR003717">
    <property type="entry name" value="RecO"/>
</dbReference>
<comment type="similarity">
    <text evidence="1 7">Belongs to the RecO family.</text>
</comment>
<dbReference type="GO" id="GO:0006302">
    <property type="term" value="P:double-strand break repair"/>
    <property type="evidence" value="ECO:0007669"/>
    <property type="project" value="TreeGrafter"/>
</dbReference>
<dbReference type="GO" id="GO:0043590">
    <property type="term" value="C:bacterial nucleoid"/>
    <property type="evidence" value="ECO:0007669"/>
    <property type="project" value="TreeGrafter"/>
</dbReference>
<dbReference type="NCBIfam" id="TIGR00613">
    <property type="entry name" value="reco"/>
    <property type="match status" value="1"/>
</dbReference>
<dbReference type="PANTHER" id="PTHR33991">
    <property type="entry name" value="DNA REPAIR PROTEIN RECO"/>
    <property type="match status" value="1"/>
</dbReference>
<evidence type="ECO:0000256" key="7">
    <source>
        <dbReference type="HAMAP-Rule" id="MF_00201"/>
    </source>
</evidence>
<dbReference type="SUPFAM" id="SSF50249">
    <property type="entry name" value="Nucleic acid-binding proteins"/>
    <property type="match status" value="1"/>
</dbReference>
<dbReference type="AlphaFoldDB" id="A0A2U0UAY8"/>
<dbReference type="Pfam" id="PF11967">
    <property type="entry name" value="RecO_N"/>
    <property type="match status" value="1"/>
</dbReference>